<feature type="signal peptide" evidence="13">
    <location>
        <begin position="1"/>
        <end position="26"/>
    </location>
</feature>
<dbReference type="AlphaFoldDB" id="A0A2N5Y0B5"/>
<dbReference type="OrthoDB" id="7051185at2"/>
<evidence type="ECO:0000259" key="15">
    <source>
        <dbReference type="Pfam" id="PF07715"/>
    </source>
</evidence>
<dbReference type="GO" id="GO:0006826">
    <property type="term" value="P:iron ion transport"/>
    <property type="evidence" value="ECO:0007669"/>
    <property type="project" value="UniProtKB-KW"/>
</dbReference>
<evidence type="ECO:0000256" key="3">
    <source>
        <dbReference type="ARBA" id="ARBA00022452"/>
    </source>
</evidence>
<sequence length="781" mass="85531">MTGKRKFLAYAIACAPLGLSSAMVMAQGSVLEEIVVTANKRQQSINDVGLTVTALSGDAIRNRQITNPEEFAAIVPGLALAPSSHNTPVYTLRGVGYNADALAVYPAVSLYLDEAPMPFPVLGGRSLFDLERIEVLKGPQGTLFGQNSTGGAINYIAAKPTTEPTGSIEVGYGRFSEFTANGFVSGPVSDSTGVRLAFDYRNRDEWQRSYTRDDELGAQEYVAARLIVESRPTDRLSLLFNLNGSIDKSDPQAKQTITIIPSAAGAPTEDEANYPLIPGDDARLADWSPDPYPEGDRKIAQASLRIDYDITDAVTLTSLSTYNHLDQDPVTDLDGAAPQFADNPQDEGEIRTFNQELRLSNAGALGASVRWTLGTNYETAEVKEDQHIAYGDNSLSNAANLFINVSGIDSEADIESYAVFGNMEYDLSEDLTLRAGARYTDMTNDTYICGYSPGDGRVAELFTLLGEIFAGQRIELGPRDCYTLNEQLLPGDPFVSELSEDNVSWKVGADYRLNMDTLLYLNVSRGYKAGSFPAITASVQSALIPAIQESVLSYELGTKATLLDGRMQANAAVFYQEYEDKQIQGTLKDDLFGLLQQLQNVPESRILGAEADVSWVPVNGLTLTGTLSYLDTEVEKFESTDIYGNDQDFSGDRLPFAPEWAAVFDVDYRMPLGARGERELFMGFTYNYRTDADAYIGGSRIPLPDRADIRTVYERPFIIDGYTTVDARLGLQMLENGLTITAWGKNLFDEFYATNLVSNSDVVMRMVGQPRTYGVTLAYDF</sequence>
<evidence type="ECO:0000256" key="10">
    <source>
        <dbReference type="ARBA" id="ARBA00023237"/>
    </source>
</evidence>
<evidence type="ECO:0000259" key="14">
    <source>
        <dbReference type="Pfam" id="PF00593"/>
    </source>
</evidence>
<dbReference type="Gene3D" id="2.40.170.20">
    <property type="entry name" value="TonB-dependent receptor, beta-barrel domain"/>
    <property type="match status" value="1"/>
</dbReference>
<evidence type="ECO:0000256" key="5">
    <source>
        <dbReference type="ARBA" id="ARBA00022692"/>
    </source>
</evidence>
<accession>A0A2N5Y0B5</accession>
<evidence type="ECO:0000313" key="17">
    <source>
        <dbReference type="Proteomes" id="UP000234845"/>
    </source>
</evidence>
<keyword evidence="13" id="KW-0732">Signal</keyword>
<comment type="subcellular location">
    <subcellularLocation>
        <location evidence="1 11">Cell outer membrane</location>
        <topology evidence="1 11">Multi-pass membrane protein</topology>
    </subcellularLocation>
</comment>
<keyword evidence="2 11" id="KW-0813">Transport</keyword>
<comment type="caution">
    <text evidence="16">The sequence shown here is derived from an EMBL/GenBank/DDBJ whole genome shotgun (WGS) entry which is preliminary data.</text>
</comment>
<keyword evidence="7" id="KW-0406">Ion transport</keyword>
<keyword evidence="6" id="KW-0408">Iron</keyword>
<dbReference type="InterPro" id="IPR036942">
    <property type="entry name" value="Beta-barrel_TonB_sf"/>
</dbReference>
<keyword evidence="8 12" id="KW-0798">TonB box</keyword>
<keyword evidence="4" id="KW-0410">Iron transport</keyword>
<evidence type="ECO:0000313" key="16">
    <source>
        <dbReference type="EMBL" id="PLW81799.1"/>
    </source>
</evidence>
<evidence type="ECO:0000256" key="6">
    <source>
        <dbReference type="ARBA" id="ARBA00023004"/>
    </source>
</evidence>
<organism evidence="16 17">
    <name type="scientific">Kineobactrum sediminis</name>
    <dbReference type="NCBI Taxonomy" id="1905677"/>
    <lineage>
        <taxon>Bacteria</taxon>
        <taxon>Pseudomonadati</taxon>
        <taxon>Pseudomonadota</taxon>
        <taxon>Gammaproteobacteria</taxon>
        <taxon>Cellvibrionales</taxon>
        <taxon>Halieaceae</taxon>
        <taxon>Kineobactrum</taxon>
    </lineage>
</organism>
<proteinExistence type="inferred from homology"/>
<gene>
    <name evidence="16" type="ORF">CWI75_13705</name>
</gene>
<evidence type="ECO:0000256" key="7">
    <source>
        <dbReference type="ARBA" id="ARBA00023065"/>
    </source>
</evidence>
<dbReference type="PROSITE" id="PS52016">
    <property type="entry name" value="TONB_DEPENDENT_REC_3"/>
    <property type="match status" value="1"/>
</dbReference>
<keyword evidence="10 11" id="KW-0998">Cell outer membrane</keyword>
<feature type="domain" description="TonB-dependent receptor plug" evidence="15">
    <location>
        <begin position="46"/>
        <end position="152"/>
    </location>
</feature>
<keyword evidence="5 11" id="KW-0812">Transmembrane</keyword>
<comment type="similarity">
    <text evidence="11 12">Belongs to the TonB-dependent receptor family.</text>
</comment>
<evidence type="ECO:0000256" key="8">
    <source>
        <dbReference type="ARBA" id="ARBA00023077"/>
    </source>
</evidence>
<reference evidence="17" key="1">
    <citation type="submission" date="2017-11" db="EMBL/GenBank/DDBJ databases">
        <title>The draft genome sequence of Chromatocurvus sp. F02.</title>
        <authorList>
            <person name="Du Z.-J."/>
            <person name="Chang Y.-Q."/>
        </authorList>
    </citation>
    <scope>NUCLEOTIDE SEQUENCE [LARGE SCALE GENOMIC DNA]</scope>
    <source>
        <strain evidence="17">F02</strain>
    </source>
</reference>
<keyword evidence="16" id="KW-0675">Receptor</keyword>
<protein>
    <submittedName>
        <fullName evidence="16">TonB-dependent receptor</fullName>
    </submittedName>
</protein>
<dbReference type="PANTHER" id="PTHR32552:SF81">
    <property type="entry name" value="TONB-DEPENDENT OUTER MEMBRANE RECEPTOR"/>
    <property type="match status" value="1"/>
</dbReference>
<evidence type="ECO:0000256" key="2">
    <source>
        <dbReference type="ARBA" id="ARBA00022448"/>
    </source>
</evidence>
<keyword evidence="3 11" id="KW-1134">Transmembrane beta strand</keyword>
<dbReference type="InterPro" id="IPR012910">
    <property type="entry name" value="Plug_dom"/>
</dbReference>
<dbReference type="Pfam" id="PF00593">
    <property type="entry name" value="TonB_dep_Rec_b-barrel"/>
    <property type="match status" value="1"/>
</dbReference>
<feature type="domain" description="TonB-dependent receptor-like beta-barrel" evidence="14">
    <location>
        <begin position="279"/>
        <end position="747"/>
    </location>
</feature>
<dbReference type="RefSeq" id="WP_101522082.1">
    <property type="nucleotide sequence ID" value="NZ_PKLZ01000010.1"/>
</dbReference>
<keyword evidence="17" id="KW-1185">Reference proteome</keyword>
<evidence type="ECO:0000256" key="9">
    <source>
        <dbReference type="ARBA" id="ARBA00023136"/>
    </source>
</evidence>
<evidence type="ECO:0000256" key="11">
    <source>
        <dbReference type="PROSITE-ProRule" id="PRU01360"/>
    </source>
</evidence>
<evidence type="ECO:0000256" key="4">
    <source>
        <dbReference type="ARBA" id="ARBA00022496"/>
    </source>
</evidence>
<evidence type="ECO:0000256" key="1">
    <source>
        <dbReference type="ARBA" id="ARBA00004571"/>
    </source>
</evidence>
<dbReference type="Pfam" id="PF07715">
    <property type="entry name" value="Plug"/>
    <property type="match status" value="1"/>
</dbReference>
<dbReference type="EMBL" id="PKLZ01000010">
    <property type="protein sequence ID" value="PLW81799.1"/>
    <property type="molecule type" value="Genomic_DNA"/>
</dbReference>
<dbReference type="InterPro" id="IPR000531">
    <property type="entry name" value="Beta-barrel_TonB"/>
</dbReference>
<evidence type="ECO:0000256" key="12">
    <source>
        <dbReference type="RuleBase" id="RU003357"/>
    </source>
</evidence>
<name>A0A2N5Y0B5_9GAMM</name>
<dbReference type="Proteomes" id="UP000234845">
    <property type="component" value="Unassembled WGS sequence"/>
</dbReference>
<evidence type="ECO:0000256" key="13">
    <source>
        <dbReference type="SAM" id="SignalP"/>
    </source>
</evidence>
<dbReference type="CDD" id="cd01347">
    <property type="entry name" value="ligand_gated_channel"/>
    <property type="match status" value="1"/>
</dbReference>
<keyword evidence="9 11" id="KW-0472">Membrane</keyword>
<dbReference type="GO" id="GO:0009279">
    <property type="term" value="C:cell outer membrane"/>
    <property type="evidence" value="ECO:0007669"/>
    <property type="project" value="UniProtKB-SubCell"/>
</dbReference>
<dbReference type="SUPFAM" id="SSF56935">
    <property type="entry name" value="Porins"/>
    <property type="match status" value="1"/>
</dbReference>
<dbReference type="InterPro" id="IPR039426">
    <property type="entry name" value="TonB-dep_rcpt-like"/>
</dbReference>
<dbReference type="PANTHER" id="PTHR32552">
    <property type="entry name" value="FERRICHROME IRON RECEPTOR-RELATED"/>
    <property type="match status" value="1"/>
</dbReference>
<feature type="chain" id="PRO_5014626557" evidence="13">
    <location>
        <begin position="27"/>
        <end position="781"/>
    </location>
</feature>